<dbReference type="EC" id="3.6.4.13" evidence="1"/>
<dbReference type="GO" id="GO:0005524">
    <property type="term" value="F:ATP binding"/>
    <property type="evidence" value="ECO:0007669"/>
    <property type="project" value="UniProtKB-KW"/>
</dbReference>
<dbReference type="PANTHER" id="PTHR47958">
    <property type="entry name" value="ATP-DEPENDENT RNA HELICASE DBP3"/>
    <property type="match status" value="1"/>
</dbReference>
<dbReference type="AlphaFoldDB" id="A0A6A6TXI4"/>
<dbReference type="GO" id="GO:0003724">
    <property type="term" value="F:RNA helicase activity"/>
    <property type="evidence" value="ECO:0007669"/>
    <property type="project" value="UniProtKB-EC"/>
</dbReference>
<dbReference type="GO" id="GO:0016787">
    <property type="term" value="F:hydrolase activity"/>
    <property type="evidence" value="ECO:0007669"/>
    <property type="project" value="UniProtKB-KW"/>
</dbReference>
<dbReference type="InterPro" id="IPR044742">
    <property type="entry name" value="DEAD/DEAH_RhlB"/>
</dbReference>
<dbReference type="CDD" id="cd18787">
    <property type="entry name" value="SF2_C_DEAD"/>
    <property type="match status" value="1"/>
</dbReference>
<dbReference type="Pfam" id="PF00271">
    <property type="entry name" value="Helicase_C"/>
    <property type="match status" value="1"/>
</dbReference>
<accession>A0A6A6TXI4</accession>
<dbReference type="Gene3D" id="3.40.50.300">
    <property type="entry name" value="P-loop containing nucleotide triphosphate hydrolases"/>
    <property type="match status" value="2"/>
</dbReference>
<keyword evidence="4" id="KW-0347">Helicase</keyword>
<dbReference type="OrthoDB" id="196131at2759"/>
<gene>
    <name evidence="9" type="ORF">BT63DRAFT_393095</name>
</gene>
<evidence type="ECO:0000256" key="6">
    <source>
        <dbReference type="ARBA" id="ARBA00047984"/>
    </source>
</evidence>
<organism evidence="9 10">
    <name type="scientific">Microthyrium microscopicum</name>
    <dbReference type="NCBI Taxonomy" id="703497"/>
    <lineage>
        <taxon>Eukaryota</taxon>
        <taxon>Fungi</taxon>
        <taxon>Dikarya</taxon>
        <taxon>Ascomycota</taxon>
        <taxon>Pezizomycotina</taxon>
        <taxon>Dothideomycetes</taxon>
        <taxon>Dothideomycetes incertae sedis</taxon>
        <taxon>Microthyriales</taxon>
        <taxon>Microthyriaceae</taxon>
        <taxon>Microthyrium</taxon>
    </lineage>
</organism>
<evidence type="ECO:0000259" key="8">
    <source>
        <dbReference type="PROSITE" id="PS51194"/>
    </source>
</evidence>
<feature type="domain" description="Helicase ATP-binding" evidence="7">
    <location>
        <begin position="95"/>
        <end position="270"/>
    </location>
</feature>
<keyword evidence="5" id="KW-0067">ATP-binding</keyword>
<evidence type="ECO:0000256" key="1">
    <source>
        <dbReference type="ARBA" id="ARBA00012552"/>
    </source>
</evidence>
<sequence length="483" mass="53229">MKDSDEKIAAVSTKSLSAENGDAAAYHQHAGLTKLSPAAIKDFLASKGIKISDPLSGEQDLRPIIKFEYLTEGANIVQDVFKSFKEPTPIQAATWPYLFSKRDVVGVAETGSGKTLAFGLPCIQRILALPKKQRKGIKAVIVSPTRELAVQIHEQLVKLAKPVGLECVCVYGGVPKDQQRVDLKKSQIVVATPGRLKDLMDEQAADLSAAEFACLDEADRMLDKGFEDDIRMILSATAPAAQRQTVMFTATWPESVRNLASTFMNKPVQINIGGNTSGELQANPRIKQVVEVMIPKTKEYRLIEILRQYKKFSKKDSQEDRILIFCLYKKEATRMENFIRSKGFNVAGIHGDLSQAKRTESLEAFKNGSVPLLVATDVAARGLDIPSVKLVLNYTFPLTAEDYVHRIGRTGRAGADGKAITFFTEHEKHLSGALIAVLKGANQQVPEELLKYGTTIKKQEHSAYGAFFKKVDTNEKATKITFD</sequence>
<evidence type="ECO:0000313" key="9">
    <source>
        <dbReference type="EMBL" id="KAF2664789.1"/>
    </source>
</evidence>
<dbReference type="SUPFAM" id="SSF52540">
    <property type="entry name" value="P-loop containing nucleoside triphosphate hydrolases"/>
    <property type="match status" value="1"/>
</dbReference>
<evidence type="ECO:0000256" key="4">
    <source>
        <dbReference type="ARBA" id="ARBA00022806"/>
    </source>
</evidence>
<dbReference type="Pfam" id="PF00270">
    <property type="entry name" value="DEAD"/>
    <property type="match status" value="1"/>
</dbReference>
<dbReference type="CDD" id="cd00268">
    <property type="entry name" value="DEADc"/>
    <property type="match status" value="1"/>
</dbReference>
<evidence type="ECO:0000259" key="7">
    <source>
        <dbReference type="PROSITE" id="PS51192"/>
    </source>
</evidence>
<dbReference type="SMART" id="SM00490">
    <property type="entry name" value="HELICc"/>
    <property type="match status" value="1"/>
</dbReference>
<evidence type="ECO:0000256" key="3">
    <source>
        <dbReference type="ARBA" id="ARBA00022801"/>
    </source>
</evidence>
<evidence type="ECO:0000256" key="5">
    <source>
        <dbReference type="ARBA" id="ARBA00022840"/>
    </source>
</evidence>
<dbReference type="GO" id="GO:0003676">
    <property type="term" value="F:nucleic acid binding"/>
    <property type="evidence" value="ECO:0007669"/>
    <property type="project" value="InterPro"/>
</dbReference>
<keyword evidence="10" id="KW-1185">Reference proteome</keyword>
<dbReference type="InterPro" id="IPR014001">
    <property type="entry name" value="Helicase_ATP-bd"/>
</dbReference>
<dbReference type="InterPro" id="IPR001650">
    <property type="entry name" value="Helicase_C-like"/>
</dbReference>
<evidence type="ECO:0000256" key="2">
    <source>
        <dbReference type="ARBA" id="ARBA00022741"/>
    </source>
</evidence>
<dbReference type="InterPro" id="IPR027417">
    <property type="entry name" value="P-loop_NTPase"/>
</dbReference>
<dbReference type="EMBL" id="MU004242">
    <property type="protein sequence ID" value="KAF2664789.1"/>
    <property type="molecule type" value="Genomic_DNA"/>
</dbReference>
<keyword evidence="3" id="KW-0378">Hydrolase</keyword>
<feature type="domain" description="Helicase C-terminal" evidence="8">
    <location>
        <begin position="305"/>
        <end position="453"/>
    </location>
</feature>
<comment type="catalytic activity">
    <reaction evidence="6">
        <text>ATP + H2O = ADP + phosphate + H(+)</text>
        <dbReference type="Rhea" id="RHEA:13065"/>
        <dbReference type="ChEBI" id="CHEBI:15377"/>
        <dbReference type="ChEBI" id="CHEBI:15378"/>
        <dbReference type="ChEBI" id="CHEBI:30616"/>
        <dbReference type="ChEBI" id="CHEBI:43474"/>
        <dbReference type="ChEBI" id="CHEBI:456216"/>
        <dbReference type="EC" id="3.6.4.13"/>
    </reaction>
</comment>
<dbReference type="PROSITE" id="PS51194">
    <property type="entry name" value="HELICASE_CTER"/>
    <property type="match status" value="1"/>
</dbReference>
<dbReference type="SMART" id="SM00487">
    <property type="entry name" value="DEXDc"/>
    <property type="match status" value="1"/>
</dbReference>
<dbReference type="FunFam" id="3.40.50.300:FF:000008">
    <property type="entry name" value="ATP-dependent RNA helicase RhlB"/>
    <property type="match status" value="1"/>
</dbReference>
<name>A0A6A6TXI4_9PEZI</name>
<dbReference type="InterPro" id="IPR011545">
    <property type="entry name" value="DEAD/DEAH_box_helicase_dom"/>
</dbReference>
<protein>
    <recommendedName>
        <fullName evidence="1">RNA helicase</fullName>
        <ecNumber evidence="1">3.6.4.13</ecNumber>
    </recommendedName>
</protein>
<reference evidence="9" key="1">
    <citation type="journal article" date="2020" name="Stud. Mycol.">
        <title>101 Dothideomycetes genomes: a test case for predicting lifestyles and emergence of pathogens.</title>
        <authorList>
            <person name="Haridas S."/>
            <person name="Albert R."/>
            <person name="Binder M."/>
            <person name="Bloem J."/>
            <person name="Labutti K."/>
            <person name="Salamov A."/>
            <person name="Andreopoulos B."/>
            <person name="Baker S."/>
            <person name="Barry K."/>
            <person name="Bills G."/>
            <person name="Bluhm B."/>
            <person name="Cannon C."/>
            <person name="Castanera R."/>
            <person name="Culley D."/>
            <person name="Daum C."/>
            <person name="Ezra D."/>
            <person name="Gonzalez J."/>
            <person name="Henrissat B."/>
            <person name="Kuo A."/>
            <person name="Liang C."/>
            <person name="Lipzen A."/>
            <person name="Lutzoni F."/>
            <person name="Magnuson J."/>
            <person name="Mondo S."/>
            <person name="Nolan M."/>
            <person name="Ohm R."/>
            <person name="Pangilinan J."/>
            <person name="Park H.-J."/>
            <person name="Ramirez L."/>
            <person name="Alfaro M."/>
            <person name="Sun H."/>
            <person name="Tritt A."/>
            <person name="Yoshinaga Y."/>
            <person name="Zwiers L.-H."/>
            <person name="Turgeon B."/>
            <person name="Goodwin S."/>
            <person name="Spatafora J."/>
            <person name="Crous P."/>
            <person name="Grigoriev I."/>
        </authorList>
    </citation>
    <scope>NUCLEOTIDE SEQUENCE</scope>
    <source>
        <strain evidence="9">CBS 115976</strain>
    </source>
</reference>
<dbReference type="PROSITE" id="PS51192">
    <property type="entry name" value="HELICASE_ATP_BIND_1"/>
    <property type="match status" value="1"/>
</dbReference>
<evidence type="ECO:0000313" key="10">
    <source>
        <dbReference type="Proteomes" id="UP000799302"/>
    </source>
</evidence>
<keyword evidence="2" id="KW-0547">Nucleotide-binding</keyword>
<dbReference type="Proteomes" id="UP000799302">
    <property type="component" value="Unassembled WGS sequence"/>
</dbReference>
<proteinExistence type="predicted"/>